<proteinExistence type="predicted"/>
<dbReference type="GO" id="GO:0005829">
    <property type="term" value="C:cytosol"/>
    <property type="evidence" value="ECO:0007669"/>
    <property type="project" value="TreeGrafter"/>
</dbReference>
<dbReference type="PANTHER" id="PTHR48099">
    <property type="entry name" value="C-1-TETRAHYDROFOLATE SYNTHASE, CYTOPLASMIC-RELATED"/>
    <property type="match status" value="1"/>
</dbReference>
<evidence type="ECO:0000256" key="4">
    <source>
        <dbReference type="ARBA" id="ARBA00022801"/>
    </source>
</evidence>
<dbReference type="SUPFAM" id="SSF51735">
    <property type="entry name" value="NAD(P)-binding Rossmann-fold domains"/>
    <property type="match status" value="1"/>
</dbReference>
<comment type="pathway">
    <text evidence="1">One-carbon metabolism; tetrahydrofolate interconversion.</text>
</comment>
<dbReference type="Pfam" id="PF02882">
    <property type="entry name" value="THF_DHG_CYH_C"/>
    <property type="match status" value="1"/>
</dbReference>
<evidence type="ECO:0000256" key="3">
    <source>
        <dbReference type="ARBA" id="ARBA00022755"/>
    </source>
</evidence>
<dbReference type="InterPro" id="IPR046346">
    <property type="entry name" value="Aminoacid_DH-like_N_sf"/>
</dbReference>
<dbReference type="Gene3D" id="3.40.50.10860">
    <property type="entry name" value="Leucine Dehydrogenase, chain A, domain 1"/>
    <property type="match status" value="1"/>
</dbReference>
<feature type="non-terminal residue" evidence="11">
    <location>
        <position position="1"/>
    </location>
</feature>
<comment type="caution">
    <text evidence="11">The sequence shown here is derived from an EMBL/GenBank/DDBJ whole genome shotgun (WGS) entry which is preliminary data.</text>
</comment>
<dbReference type="AlphaFoldDB" id="A0A837IDS8"/>
<dbReference type="EMBL" id="LCKO01000008">
    <property type="protein sequence ID" value="KKT99681.1"/>
    <property type="molecule type" value="Genomic_DNA"/>
</dbReference>
<reference evidence="11 12" key="1">
    <citation type="journal article" date="2015" name="Nature">
        <title>rRNA introns, odd ribosomes, and small enigmatic genomes across a large radiation of phyla.</title>
        <authorList>
            <person name="Brown C.T."/>
            <person name="Hug L.A."/>
            <person name="Thomas B.C."/>
            <person name="Sharon I."/>
            <person name="Castelle C.J."/>
            <person name="Singh A."/>
            <person name="Wilkins M.J."/>
            <person name="Williams K.H."/>
            <person name="Banfield J.F."/>
        </authorList>
    </citation>
    <scope>NUCLEOTIDE SEQUENCE [LARGE SCALE GENOMIC DNA]</scope>
</reference>
<sequence>LVYLGVAKVIFDGKKQAEREAEFLEESERVLGKSLVIFQCDGRTYDSAYVRLKREMGERLGVVVSVDFRSKITDLREGIMEVNGDETVDGILVQLPVLGATKEEVEQIMSTINPEKDVDGLNPKSRFIPAVVRVVERLIEIFKIKEDDRIAVVGDKGAVGVRLMERLKVLGLSPKGFDQGDNLKNLEDFEVVISATGVSGLIASEMVAEGFTGIDLGYPKGDFSPEAVAKASLITPVPGGVGPMTILALYENLGIEKLGQGDF</sequence>
<evidence type="ECO:0000256" key="2">
    <source>
        <dbReference type="ARBA" id="ARBA00022563"/>
    </source>
</evidence>
<evidence type="ECO:0000256" key="7">
    <source>
        <dbReference type="ARBA" id="ARBA00023167"/>
    </source>
</evidence>
<evidence type="ECO:0000259" key="10">
    <source>
        <dbReference type="Pfam" id="PF02882"/>
    </source>
</evidence>
<dbReference type="InterPro" id="IPR020631">
    <property type="entry name" value="THF_DH/CycHdrlase_NAD-bd_dom"/>
</dbReference>
<keyword evidence="2" id="KW-0554">One-carbon metabolism</keyword>
<protein>
    <submittedName>
        <fullName evidence="11">Bifunctional protein FolD</fullName>
    </submittedName>
</protein>
<feature type="domain" description="Tetrahydrofolate dehydrogenase/cyclohydrolase catalytic" evidence="9">
    <location>
        <begin position="19"/>
        <end position="119"/>
    </location>
</feature>
<dbReference type="InterPro" id="IPR020867">
    <property type="entry name" value="THF_DH/CycHdrlase_CS"/>
</dbReference>
<dbReference type="GO" id="GO:0006164">
    <property type="term" value="P:purine nucleotide biosynthetic process"/>
    <property type="evidence" value="ECO:0007669"/>
    <property type="project" value="UniProtKB-KW"/>
</dbReference>
<evidence type="ECO:0000256" key="5">
    <source>
        <dbReference type="ARBA" id="ARBA00022857"/>
    </source>
</evidence>
<evidence type="ECO:0000256" key="8">
    <source>
        <dbReference type="ARBA" id="ARBA00023268"/>
    </source>
</evidence>
<dbReference type="InterPro" id="IPR000672">
    <property type="entry name" value="THF_DH/CycHdrlase"/>
</dbReference>
<dbReference type="PROSITE" id="PS00767">
    <property type="entry name" value="THF_DHG_CYH_2"/>
    <property type="match status" value="1"/>
</dbReference>
<evidence type="ECO:0000313" key="11">
    <source>
        <dbReference type="EMBL" id="KKT99681.1"/>
    </source>
</evidence>
<dbReference type="PANTHER" id="PTHR48099:SF5">
    <property type="entry name" value="C-1-TETRAHYDROFOLATE SYNTHASE, CYTOPLASMIC"/>
    <property type="match status" value="1"/>
</dbReference>
<dbReference type="GO" id="GO:0004488">
    <property type="term" value="F:methylenetetrahydrofolate dehydrogenase (NADP+) activity"/>
    <property type="evidence" value="ECO:0007669"/>
    <property type="project" value="InterPro"/>
</dbReference>
<evidence type="ECO:0000313" key="12">
    <source>
        <dbReference type="Proteomes" id="UP000034078"/>
    </source>
</evidence>
<dbReference type="GO" id="GO:0009086">
    <property type="term" value="P:methionine biosynthetic process"/>
    <property type="evidence" value="ECO:0007669"/>
    <property type="project" value="UniProtKB-KW"/>
</dbReference>
<dbReference type="Gene3D" id="3.40.50.720">
    <property type="entry name" value="NAD(P)-binding Rossmann-like Domain"/>
    <property type="match status" value="1"/>
</dbReference>
<keyword evidence="4" id="KW-0378">Hydrolase</keyword>
<keyword evidence="7" id="KW-0028">Amino-acid biosynthesis</keyword>
<evidence type="ECO:0000256" key="6">
    <source>
        <dbReference type="ARBA" id="ARBA00023002"/>
    </source>
</evidence>
<keyword evidence="5" id="KW-0521">NADP</keyword>
<evidence type="ECO:0000259" key="9">
    <source>
        <dbReference type="Pfam" id="PF00763"/>
    </source>
</evidence>
<feature type="domain" description="Tetrahydrofolate dehydrogenase/cyclohydrolase NAD(P)-binding" evidence="10">
    <location>
        <begin position="146"/>
        <end position="253"/>
    </location>
</feature>
<evidence type="ECO:0000256" key="1">
    <source>
        <dbReference type="ARBA" id="ARBA00004777"/>
    </source>
</evidence>
<dbReference type="Proteomes" id="UP000034078">
    <property type="component" value="Unassembled WGS sequence"/>
</dbReference>
<name>A0A837IDS8_9BACT</name>
<keyword evidence="3" id="KW-0658">Purine biosynthesis</keyword>
<accession>A0A837IDS8</accession>
<dbReference type="PRINTS" id="PR00085">
    <property type="entry name" value="THFDHDRGNASE"/>
</dbReference>
<keyword evidence="8" id="KW-0511">Multifunctional enzyme</keyword>
<dbReference type="GO" id="GO:0004477">
    <property type="term" value="F:methenyltetrahydrofolate cyclohydrolase activity"/>
    <property type="evidence" value="ECO:0007669"/>
    <property type="project" value="TreeGrafter"/>
</dbReference>
<keyword evidence="6" id="KW-0560">Oxidoreductase</keyword>
<keyword evidence="7" id="KW-0486">Methionine biosynthesis</keyword>
<dbReference type="SUPFAM" id="SSF53223">
    <property type="entry name" value="Aminoacid dehydrogenase-like, N-terminal domain"/>
    <property type="match status" value="1"/>
</dbReference>
<gene>
    <name evidence="11" type="ORF">UX01_C0008G0049</name>
</gene>
<dbReference type="Pfam" id="PF00763">
    <property type="entry name" value="THF_DHG_CYH"/>
    <property type="match status" value="1"/>
</dbReference>
<dbReference type="InterPro" id="IPR020630">
    <property type="entry name" value="THF_DH/CycHdrlase_cat_dom"/>
</dbReference>
<organism evidence="11 12">
    <name type="scientific">Candidatus Collierbacteria bacterium GW2011_GWB2_45_17</name>
    <dbReference type="NCBI Taxonomy" id="1618388"/>
    <lineage>
        <taxon>Bacteria</taxon>
        <taxon>Candidatus Collieribacteriota</taxon>
    </lineage>
</organism>
<dbReference type="GO" id="GO:0035999">
    <property type="term" value="P:tetrahydrofolate interconversion"/>
    <property type="evidence" value="ECO:0007669"/>
    <property type="project" value="TreeGrafter"/>
</dbReference>
<dbReference type="InterPro" id="IPR036291">
    <property type="entry name" value="NAD(P)-bd_dom_sf"/>
</dbReference>